<dbReference type="GO" id="GO:0048242">
    <property type="term" value="P:epinephrine secretion"/>
    <property type="evidence" value="ECO:0007669"/>
    <property type="project" value="TreeGrafter"/>
</dbReference>
<evidence type="ECO:0000313" key="3">
    <source>
        <dbReference type="Proteomes" id="UP000010552"/>
    </source>
</evidence>
<dbReference type="GO" id="GO:0032880">
    <property type="term" value="P:regulation of protein localization"/>
    <property type="evidence" value="ECO:0007669"/>
    <property type="project" value="UniProtKB-ARBA"/>
</dbReference>
<reference evidence="3" key="1">
    <citation type="journal article" date="2013" name="Science">
        <title>Comparative analysis of bat genomes provides insight into the evolution of flight and immunity.</title>
        <authorList>
            <person name="Zhang G."/>
            <person name="Cowled C."/>
            <person name="Shi Z."/>
            <person name="Huang Z."/>
            <person name="Bishop-Lilly K.A."/>
            <person name="Fang X."/>
            <person name="Wynne J.W."/>
            <person name="Xiong Z."/>
            <person name="Baker M.L."/>
            <person name="Zhao W."/>
            <person name="Tachedjian M."/>
            <person name="Zhu Y."/>
            <person name="Zhou P."/>
            <person name="Jiang X."/>
            <person name="Ng J."/>
            <person name="Yang L."/>
            <person name="Wu L."/>
            <person name="Xiao J."/>
            <person name="Feng Y."/>
            <person name="Chen Y."/>
            <person name="Sun X."/>
            <person name="Zhang Y."/>
            <person name="Marsh G.A."/>
            <person name="Crameri G."/>
            <person name="Broder C.C."/>
            <person name="Frey K.G."/>
            <person name="Wang L.F."/>
            <person name="Wang J."/>
        </authorList>
    </citation>
    <scope>NUCLEOTIDE SEQUENCE [LARGE SCALE GENOMIC DNA]</scope>
</reference>
<gene>
    <name evidence="2" type="ORF">PAL_GLEAN10000200</name>
</gene>
<dbReference type="GO" id="GO:0043005">
    <property type="term" value="C:neuron projection"/>
    <property type="evidence" value="ECO:0007669"/>
    <property type="project" value="TreeGrafter"/>
</dbReference>
<evidence type="ECO:0000256" key="1">
    <source>
        <dbReference type="SAM" id="SignalP"/>
    </source>
</evidence>
<protein>
    <submittedName>
        <fullName evidence="2">VIP peptide</fullName>
    </submittedName>
</protein>
<accession>L5K9L8</accession>
<dbReference type="PANTHER" id="PTHR11213">
    <property type="entry name" value="GLUCAGON-FAMILY NEUROPEPTIDE"/>
    <property type="match status" value="1"/>
</dbReference>
<sequence length="177" mass="20730">METRGKPQLLMSLIVLSMLFSQMLAWPLFEARFLRVPLEEESEVDRTSFKADTDISRNVFPENGRSARHANEIVTSDLSTVLDQLSDKLEVFTEKRDLDNIAENWGQRKRQADAIFTDLYSKERTQLDSDKKYLLNDSNVQCRDARLECLFGQREQSWHMWTSRKPLWPEQCPLDEG</sequence>
<name>L5K9L8_PTEAL</name>
<dbReference type="GO" id="GO:0005184">
    <property type="term" value="F:neuropeptide hormone activity"/>
    <property type="evidence" value="ECO:0007669"/>
    <property type="project" value="InterPro"/>
</dbReference>
<keyword evidence="1" id="KW-0732">Signal</keyword>
<proteinExistence type="predicted"/>
<keyword evidence="3" id="KW-1185">Reference proteome</keyword>
<dbReference type="InterPro" id="IPR046963">
    <property type="entry name" value="VIP/GHRH-like"/>
</dbReference>
<dbReference type="AlphaFoldDB" id="L5K9L8"/>
<dbReference type="PANTHER" id="PTHR11213:SF5">
    <property type="entry name" value="VIP PEPTIDES"/>
    <property type="match status" value="1"/>
</dbReference>
<dbReference type="EMBL" id="KB030972">
    <property type="protein sequence ID" value="ELK07441.1"/>
    <property type="molecule type" value="Genomic_DNA"/>
</dbReference>
<organism evidence="2 3">
    <name type="scientific">Pteropus alecto</name>
    <name type="common">Black flying fox</name>
    <dbReference type="NCBI Taxonomy" id="9402"/>
    <lineage>
        <taxon>Eukaryota</taxon>
        <taxon>Metazoa</taxon>
        <taxon>Chordata</taxon>
        <taxon>Craniata</taxon>
        <taxon>Vertebrata</taxon>
        <taxon>Euteleostomi</taxon>
        <taxon>Mammalia</taxon>
        <taxon>Eutheria</taxon>
        <taxon>Laurasiatheria</taxon>
        <taxon>Chiroptera</taxon>
        <taxon>Yinpterochiroptera</taxon>
        <taxon>Pteropodoidea</taxon>
        <taxon>Pteropodidae</taxon>
        <taxon>Pteropodinae</taxon>
        <taxon>Pteropus</taxon>
    </lineage>
</organism>
<dbReference type="Proteomes" id="UP000010552">
    <property type="component" value="Unassembled WGS sequence"/>
</dbReference>
<dbReference type="STRING" id="9402.L5K9L8"/>
<feature type="signal peptide" evidence="1">
    <location>
        <begin position="1"/>
        <end position="25"/>
    </location>
</feature>
<dbReference type="InParanoid" id="L5K9L8"/>
<evidence type="ECO:0000313" key="2">
    <source>
        <dbReference type="EMBL" id="ELK07441.1"/>
    </source>
</evidence>
<dbReference type="GO" id="GO:0007189">
    <property type="term" value="P:adenylate cyclase-activating G protein-coupled receptor signaling pathway"/>
    <property type="evidence" value="ECO:0007669"/>
    <property type="project" value="TreeGrafter"/>
</dbReference>
<feature type="chain" id="PRO_5003969016" evidence="1">
    <location>
        <begin position="26"/>
        <end position="177"/>
    </location>
</feature>
<dbReference type="GO" id="GO:0051428">
    <property type="term" value="F:peptide hormone receptor binding"/>
    <property type="evidence" value="ECO:0007669"/>
    <property type="project" value="TreeGrafter"/>
</dbReference>